<evidence type="ECO:0000313" key="2">
    <source>
        <dbReference type="Proteomes" id="UP000218334"/>
    </source>
</evidence>
<dbReference type="EMBL" id="KZ293425">
    <property type="protein sequence ID" value="PBK70999.1"/>
    <property type="molecule type" value="Genomic_DNA"/>
</dbReference>
<dbReference type="PANTHER" id="PTHR38846">
    <property type="entry name" value="C3H1-TYPE DOMAIN-CONTAINING PROTEIN"/>
    <property type="match status" value="1"/>
</dbReference>
<dbReference type="STRING" id="1076256.A0A2H3BJH1"/>
<protein>
    <submittedName>
        <fullName evidence="1">Uncharacterized protein</fullName>
    </submittedName>
</protein>
<dbReference type="AlphaFoldDB" id="A0A2H3BJH1"/>
<gene>
    <name evidence="1" type="ORF">ARMSODRAFT_1003445</name>
</gene>
<sequence>MDRLSRRFVTTFLNSLPKTRSRRWSHTSSITPIQAFFARYPKFSYDSSKETMAQFHDMASQLEWKKAIRREALSKIQVALVQQFNETYGGDTNDLHNWKRLCEVVITSVHVNICDLVDHPTTKVPLLIHDTETALSEYTRRSDYKIFPRGAADGHEMLRLFLRNIFDPSRDLDSFDHAASSDGGMEHGNPSNIQIIFVFKVARIEWPRWDCHLIFGQRMRAVG</sequence>
<feature type="non-terminal residue" evidence="1">
    <location>
        <position position="223"/>
    </location>
</feature>
<proteinExistence type="predicted"/>
<evidence type="ECO:0000313" key="1">
    <source>
        <dbReference type="EMBL" id="PBK70999.1"/>
    </source>
</evidence>
<name>A0A2H3BJH1_9AGAR</name>
<organism evidence="1 2">
    <name type="scientific">Armillaria solidipes</name>
    <dbReference type="NCBI Taxonomy" id="1076256"/>
    <lineage>
        <taxon>Eukaryota</taxon>
        <taxon>Fungi</taxon>
        <taxon>Dikarya</taxon>
        <taxon>Basidiomycota</taxon>
        <taxon>Agaricomycotina</taxon>
        <taxon>Agaricomycetes</taxon>
        <taxon>Agaricomycetidae</taxon>
        <taxon>Agaricales</taxon>
        <taxon>Marasmiineae</taxon>
        <taxon>Physalacriaceae</taxon>
        <taxon>Armillaria</taxon>
    </lineage>
</organism>
<dbReference type="PANTHER" id="PTHR38846:SF1">
    <property type="entry name" value="C3H1-TYPE DOMAIN-CONTAINING PROTEIN"/>
    <property type="match status" value="1"/>
</dbReference>
<accession>A0A2H3BJH1</accession>
<keyword evidence="2" id="KW-1185">Reference proteome</keyword>
<reference evidence="2" key="1">
    <citation type="journal article" date="2017" name="Nat. Ecol. Evol.">
        <title>Genome expansion and lineage-specific genetic innovations in the forest pathogenic fungi Armillaria.</title>
        <authorList>
            <person name="Sipos G."/>
            <person name="Prasanna A.N."/>
            <person name="Walter M.C."/>
            <person name="O'Connor E."/>
            <person name="Balint B."/>
            <person name="Krizsan K."/>
            <person name="Kiss B."/>
            <person name="Hess J."/>
            <person name="Varga T."/>
            <person name="Slot J."/>
            <person name="Riley R."/>
            <person name="Boka B."/>
            <person name="Rigling D."/>
            <person name="Barry K."/>
            <person name="Lee J."/>
            <person name="Mihaltcheva S."/>
            <person name="LaButti K."/>
            <person name="Lipzen A."/>
            <person name="Waldron R."/>
            <person name="Moloney N.M."/>
            <person name="Sperisen C."/>
            <person name="Kredics L."/>
            <person name="Vagvoelgyi C."/>
            <person name="Patrignani A."/>
            <person name="Fitzpatrick D."/>
            <person name="Nagy I."/>
            <person name="Doyle S."/>
            <person name="Anderson J.B."/>
            <person name="Grigoriev I.V."/>
            <person name="Gueldener U."/>
            <person name="Muensterkoetter M."/>
            <person name="Nagy L.G."/>
        </authorList>
    </citation>
    <scope>NUCLEOTIDE SEQUENCE [LARGE SCALE GENOMIC DNA]</scope>
    <source>
        <strain evidence="2">28-4</strain>
    </source>
</reference>
<dbReference type="Proteomes" id="UP000218334">
    <property type="component" value="Unassembled WGS sequence"/>
</dbReference>